<proteinExistence type="predicted"/>
<evidence type="ECO:0000313" key="2">
    <source>
        <dbReference type="Proteomes" id="UP000054783"/>
    </source>
</evidence>
<dbReference type="Proteomes" id="UP000054783">
    <property type="component" value="Unassembled WGS sequence"/>
</dbReference>
<sequence length="107" mass="12217">MGCQDTVVTCMPAHQRISFEEIAVADADSPCHMPSQCASKKASINLMVVIHTSSTDALNVRYHRHDWRLDGFQIPVNLPTFLYFVHIYVNNGLYVRMLSICKLLKHR</sequence>
<gene>
    <name evidence="1" type="ORF">T12_10424</name>
</gene>
<organism evidence="1 2">
    <name type="scientific">Trichinella patagoniensis</name>
    <dbReference type="NCBI Taxonomy" id="990121"/>
    <lineage>
        <taxon>Eukaryota</taxon>
        <taxon>Metazoa</taxon>
        <taxon>Ecdysozoa</taxon>
        <taxon>Nematoda</taxon>
        <taxon>Enoplea</taxon>
        <taxon>Dorylaimia</taxon>
        <taxon>Trichinellida</taxon>
        <taxon>Trichinellidae</taxon>
        <taxon>Trichinella</taxon>
    </lineage>
</organism>
<dbReference type="AlphaFoldDB" id="A0A0V0ZAI1"/>
<reference evidence="1 2" key="1">
    <citation type="submission" date="2015-01" db="EMBL/GenBank/DDBJ databases">
        <title>Evolution of Trichinella species and genotypes.</title>
        <authorList>
            <person name="Korhonen P.K."/>
            <person name="Edoardo P."/>
            <person name="Giuseppe L.R."/>
            <person name="Gasser R.B."/>
        </authorList>
    </citation>
    <scope>NUCLEOTIDE SEQUENCE [LARGE SCALE GENOMIC DNA]</scope>
    <source>
        <strain evidence="1">ISS2496</strain>
    </source>
</reference>
<protein>
    <submittedName>
        <fullName evidence="1">Uncharacterized protein</fullName>
    </submittedName>
</protein>
<accession>A0A0V0ZAI1</accession>
<name>A0A0V0ZAI1_9BILA</name>
<dbReference type="EMBL" id="JYDQ01000278">
    <property type="protein sequence ID" value="KRY09352.1"/>
    <property type="molecule type" value="Genomic_DNA"/>
</dbReference>
<evidence type="ECO:0000313" key="1">
    <source>
        <dbReference type="EMBL" id="KRY09352.1"/>
    </source>
</evidence>
<comment type="caution">
    <text evidence="1">The sequence shown here is derived from an EMBL/GenBank/DDBJ whole genome shotgun (WGS) entry which is preliminary data.</text>
</comment>
<keyword evidence="2" id="KW-1185">Reference proteome</keyword>